<evidence type="ECO:0000313" key="2">
    <source>
        <dbReference type="Proteomes" id="UP000699462"/>
    </source>
</evidence>
<dbReference type="OrthoDB" id="6270795at2759"/>
<protein>
    <submittedName>
        <fullName evidence="1">Uncharacterized protein</fullName>
    </submittedName>
</protein>
<keyword evidence="2" id="KW-1185">Reference proteome</keyword>
<dbReference type="Proteomes" id="UP000699462">
    <property type="component" value="Unassembled WGS sequence"/>
</dbReference>
<sequence length="241" mass="27861">MIAVGATRFILFVIIPSMLRVHPFSMGFEINVRLASNVADTRSPCEQLESRAPEYWSNGVFSHCQFQGTVEISNGKREHMFNISVGDDLIPEVSGEEMIYFAVAYFTNKVLNTDSWDCRTVVGIGQPNDTYTRIKVMDDIPLQEFILTTPTEQNICQKIVGKRYVEDQIKVEECHFLRSETIHFDGQHVGKYRLRIDKRLKYSKPMQANSIYTHFIRELNFKYGRCDFNGYWAPFVSPSCK</sequence>
<dbReference type="AlphaFoldDB" id="A0A8T0DEW8"/>
<gene>
    <name evidence="1" type="ORF">P879_05669</name>
</gene>
<name>A0A8T0DEW8_9TREM</name>
<dbReference type="EMBL" id="JTDF01005252">
    <property type="protein sequence ID" value="KAF8566339.1"/>
    <property type="molecule type" value="Genomic_DNA"/>
</dbReference>
<reference evidence="1 2" key="1">
    <citation type="submission" date="2019-07" db="EMBL/GenBank/DDBJ databases">
        <title>Annotation for the trematode Paragonimus westermani.</title>
        <authorList>
            <person name="Choi Y.-J."/>
        </authorList>
    </citation>
    <scope>NUCLEOTIDE SEQUENCE [LARGE SCALE GENOMIC DNA]</scope>
    <source>
        <strain evidence="1">180907_Pwestermani</strain>
    </source>
</reference>
<organism evidence="1 2">
    <name type="scientific">Paragonimus westermani</name>
    <dbReference type="NCBI Taxonomy" id="34504"/>
    <lineage>
        <taxon>Eukaryota</taxon>
        <taxon>Metazoa</taxon>
        <taxon>Spiralia</taxon>
        <taxon>Lophotrochozoa</taxon>
        <taxon>Platyhelminthes</taxon>
        <taxon>Trematoda</taxon>
        <taxon>Digenea</taxon>
        <taxon>Plagiorchiida</taxon>
        <taxon>Troglotremata</taxon>
        <taxon>Troglotrematidae</taxon>
        <taxon>Paragonimus</taxon>
    </lineage>
</organism>
<proteinExistence type="predicted"/>
<evidence type="ECO:0000313" key="1">
    <source>
        <dbReference type="EMBL" id="KAF8566339.1"/>
    </source>
</evidence>
<comment type="caution">
    <text evidence="1">The sequence shown here is derived from an EMBL/GenBank/DDBJ whole genome shotgun (WGS) entry which is preliminary data.</text>
</comment>
<accession>A0A8T0DEW8</accession>